<keyword evidence="3" id="KW-1185">Reference proteome</keyword>
<feature type="domain" description="DUF4283" evidence="1">
    <location>
        <begin position="38"/>
        <end position="116"/>
    </location>
</feature>
<dbReference type="AlphaFoldDB" id="A0AAP0I6U0"/>
<evidence type="ECO:0000313" key="2">
    <source>
        <dbReference type="EMBL" id="KAK9109731.1"/>
    </source>
</evidence>
<organism evidence="2 3">
    <name type="scientific">Stephania japonica</name>
    <dbReference type="NCBI Taxonomy" id="461633"/>
    <lineage>
        <taxon>Eukaryota</taxon>
        <taxon>Viridiplantae</taxon>
        <taxon>Streptophyta</taxon>
        <taxon>Embryophyta</taxon>
        <taxon>Tracheophyta</taxon>
        <taxon>Spermatophyta</taxon>
        <taxon>Magnoliopsida</taxon>
        <taxon>Ranunculales</taxon>
        <taxon>Menispermaceae</taxon>
        <taxon>Menispermoideae</taxon>
        <taxon>Cissampelideae</taxon>
        <taxon>Stephania</taxon>
    </lineage>
</organism>
<protein>
    <recommendedName>
        <fullName evidence="1">DUF4283 domain-containing protein</fullName>
    </recommendedName>
</protein>
<comment type="caution">
    <text evidence="2">The sequence shown here is derived from an EMBL/GenBank/DDBJ whole genome shotgun (WGS) entry which is preliminary data.</text>
</comment>
<reference evidence="2 3" key="1">
    <citation type="submission" date="2024-01" db="EMBL/GenBank/DDBJ databases">
        <title>Genome assemblies of Stephania.</title>
        <authorList>
            <person name="Yang L."/>
        </authorList>
    </citation>
    <scope>NUCLEOTIDE SEQUENCE [LARGE SCALE GENOMIC DNA]</scope>
    <source>
        <strain evidence="2">QJT</strain>
        <tissue evidence="2">Leaf</tissue>
    </source>
</reference>
<gene>
    <name evidence="2" type="ORF">Sjap_017791</name>
</gene>
<dbReference type="InterPro" id="IPR025558">
    <property type="entry name" value="DUF4283"/>
</dbReference>
<proteinExistence type="predicted"/>
<evidence type="ECO:0000313" key="3">
    <source>
        <dbReference type="Proteomes" id="UP001417504"/>
    </source>
</evidence>
<evidence type="ECO:0000259" key="1">
    <source>
        <dbReference type="Pfam" id="PF14111"/>
    </source>
</evidence>
<name>A0AAP0I6U0_9MAGN</name>
<dbReference type="EMBL" id="JBBNAE010000007">
    <property type="protein sequence ID" value="KAK9109731.1"/>
    <property type="molecule type" value="Genomic_DNA"/>
</dbReference>
<dbReference type="Pfam" id="PF14111">
    <property type="entry name" value="DUF4283"/>
    <property type="match status" value="1"/>
</dbReference>
<dbReference type="Proteomes" id="UP001417504">
    <property type="component" value="Unassembled WGS sequence"/>
</dbReference>
<sequence length="182" mass="21590">MAAEEDIFRLLHKCSLNREEEDEVEITEEQKGEFVDHFKMIILGRLASIQSFNRGGLKDAMLRTWRVTKEEVKFLKISMHLYQIRFESIQVMSNALNFGPWLFEDYLFLTVPWKAEIHIPFLRIHKCMYKRVRMEIDVDKPLFWEGRLKVEKGVTGYMRVDAPGKKKKKARDTFSVTSRKSV</sequence>
<accession>A0AAP0I6U0</accession>